<dbReference type="InterPro" id="IPR012337">
    <property type="entry name" value="RNaseH-like_sf"/>
</dbReference>
<keyword evidence="2" id="KW-0677">Repeat</keyword>
<dbReference type="InterPro" id="IPR020590">
    <property type="entry name" value="Guanylate_kinase_CS"/>
</dbReference>
<dbReference type="InterPro" id="IPR008144">
    <property type="entry name" value="Guanylate_kin-like_dom"/>
</dbReference>
<evidence type="ECO:0000259" key="5">
    <source>
        <dbReference type="PROSITE" id="PS50052"/>
    </source>
</evidence>
<keyword evidence="3" id="KW-0472">Membrane</keyword>
<evidence type="ECO:0000256" key="1">
    <source>
        <dbReference type="ARBA" id="ARBA00004370"/>
    </source>
</evidence>
<evidence type="ECO:0000256" key="4">
    <source>
        <dbReference type="SAM" id="MobiDB-lite"/>
    </source>
</evidence>
<organism evidence="6 7">
    <name type="scientific">Cordylochernes scorpioides</name>
    <dbReference type="NCBI Taxonomy" id="51811"/>
    <lineage>
        <taxon>Eukaryota</taxon>
        <taxon>Metazoa</taxon>
        <taxon>Ecdysozoa</taxon>
        <taxon>Arthropoda</taxon>
        <taxon>Chelicerata</taxon>
        <taxon>Arachnida</taxon>
        <taxon>Pseudoscorpiones</taxon>
        <taxon>Cheliferoidea</taxon>
        <taxon>Chernetidae</taxon>
        <taxon>Cordylochernes</taxon>
    </lineage>
</organism>
<protein>
    <submittedName>
        <fullName evidence="6">DLG3</fullName>
    </submittedName>
</protein>
<dbReference type="SUPFAM" id="SSF52540">
    <property type="entry name" value="P-loop containing nucleoside triphosphate hydrolases"/>
    <property type="match status" value="1"/>
</dbReference>
<dbReference type="SUPFAM" id="SSF53098">
    <property type="entry name" value="Ribonuclease H-like"/>
    <property type="match status" value="1"/>
</dbReference>
<keyword evidence="7" id="KW-1185">Reference proteome</keyword>
<sequence>MVDKCSALYIAPPGLNKGLGKGGVRNPVIKINNSCIKFTNKVKILGIVINRLLNWIDHAKYVKNKMGKRGREIRKISTLNWGLSPAVIKRIYLAGFERAIVYGAKVWWGYGDNNKSLIKILRSTQRPFVLAICRGYNTLSTDAALFLSGLIPIELVLNFESRITCLNRPINILKIGPNSNVIDIPSLNYFCDPADYEINNFTNELPTTNDLIIYTDGSKSENGVGAGWGVQFMTIFLFIKDPIYYSITIAENPAIFKALEWFDDNNKFKSDLWDKSVNGRHLYKWLRLVNNRRILGNGYLNYFLTGHGPFPSYYNRFKIKIPSPCLCSLSLPDHSHLLFSCTYFNNTRPNFLKTLHPNLPHIIYTYKSELELFCQSKDNSTEDSDCERDISPTRDLPLTNTSDSEAGSIRGGEEPILSYEVVSQLEINYARPVIILGPLKDRINDDLIAEFPDKFGSCVPHTTRPKREYEVDGRDYHFVASREQMERDIQYTRWKL</sequence>
<feature type="region of interest" description="Disordered" evidence="4">
    <location>
        <begin position="380"/>
        <end position="410"/>
    </location>
</feature>
<dbReference type="Pfam" id="PF00625">
    <property type="entry name" value="Guanylate_kin"/>
    <property type="match status" value="1"/>
</dbReference>
<feature type="domain" description="Guanylate kinase-like" evidence="5">
    <location>
        <begin position="430"/>
        <end position="496"/>
    </location>
</feature>
<dbReference type="InterPro" id="IPR008145">
    <property type="entry name" value="GK/Ca_channel_bsu"/>
</dbReference>
<dbReference type="Gene3D" id="3.40.50.300">
    <property type="entry name" value="P-loop containing nucleotide triphosphate hydrolases"/>
    <property type="match status" value="1"/>
</dbReference>
<evidence type="ECO:0000313" key="6">
    <source>
        <dbReference type="EMBL" id="UYV65541.1"/>
    </source>
</evidence>
<gene>
    <name evidence="6" type="ORF">LAZ67_3004645</name>
</gene>
<evidence type="ECO:0000256" key="2">
    <source>
        <dbReference type="ARBA" id="ARBA00022737"/>
    </source>
</evidence>
<evidence type="ECO:0000256" key="3">
    <source>
        <dbReference type="ARBA" id="ARBA00023136"/>
    </source>
</evidence>
<dbReference type="PANTHER" id="PTHR23119">
    <property type="entry name" value="DISCS LARGE"/>
    <property type="match status" value="1"/>
</dbReference>
<dbReference type="EMBL" id="CP092865">
    <property type="protein sequence ID" value="UYV65541.1"/>
    <property type="molecule type" value="Genomic_DNA"/>
</dbReference>
<dbReference type="InterPro" id="IPR027417">
    <property type="entry name" value="P-loop_NTPase"/>
</dbReference>
<name>A0ABY6K9K5_9ARAC</name>
<dbReference type="PROSITE" id="PS50052">
    <property type="entry name" value="GUANYLATE_KINASE_2"/>
    <property type="match status" value="1"/>
</dbReference>
<comment type="subcellular location">
    <subcellularLocation>
        <location evidence="1">Membrane</location>
    </subcellularLocation>
</comment>
<dbReference type="PANTHER" id="PTHR23119:SF51">
    <property type="entry name" value="DISKS LARGE 1 TUMOR SUPPRESSOR PROTEIN"/>
    <property type="match status" value="1"/>
</dbReference>
<dbReference type="Proteomes" id="UP001235939">
    <property type="component" value="Chromosome 03"/>
</dbReference>
<dbReference type="PROSITE" id="PS00856">
    <property type="entry name" value="GUANYLATE_KINASE_1"/>
    <property type="match status" value="1"/>
</dbReference>
<accession>A0ABY6K9K5</accession>
<dbReference type="InterPro" id="IPR050614">
    <property type="entry name" value="Synaptic_Scaffolding_LAP-MAGUK"/>
</dbReference>
<evidence type="ECO:0000313" key="7">
    <source>
        <dbReference type="Proteomes" id="UP001235939"/>
    </source>
</evidence>
<reference evidence="6 7" key="1">
    <citation type="submission" date="2022-01" db="EMBL/GenBank/DDBJ databases">
        <title>A chromosomal length assembly of Cordylochernes scorpioides.</title>
        <authorList>
            <person name="Zeh D."/>
            <person name="Zeh J."/>
        </authorList>
    </citation>
    <scope>NUCLEOTIDE SEQUENCE [LARGE SCALE GENOMIC DNA]</scope>
    <source>
        <strain evidence="6">IN4F17</strain>
        <tissue evidence="6">Whole Body</tissue>
    </source>
</reference>
<proteinExistence type="predicted"/>